<dbReference type="GO" id="GO:0044877">
    <property type="term" value="F:protein-containing complex binding"/>
    <property type="evidence" value="ECO:0007669"/>
    <property type="project" value="TreeGrafter"/>
</dbReference>
<feature type="domain" description="Cyclic nucleotide-binding" evidence="10">
    <location>
        <begin position="553"/>
        <end position="671"/>
    </location>
</feature>
<organism evidence="12 13">
    <name type="scientific">Spizellomyces punctatus (strain DAOM BR117)</name>
    <dbReference type="NCBI Taxonomy" id="645134"/>
    <lineage>
        <taxon>Eukaryota</taxon>
        <taxon>Fungi</taxon>
        <taxon>Fungi incertae sedis</taxon>
        <taxon>Chytridiomycota</taxon>
        <taxon>Chytridiomycota incertae sedis</taxon>
        <taxon>Chytridiomycetes</taxon>
        <taxon>Spizellomycetales</taxon>
        <taxon>Spizellomycetaceae</taxon>
        <taxon>Spizellomyces</taxon>
    </lineage>
</organism>
<keyword evidence="2" id="KW-0813">Transport</keyword>
<dbReference type="PROSITE" id="PS50042">
    <property type="entry name" value="CNMP_BINDING_3"/>
    <property type="match status" value="4"/>
</dbReference>
<dbReference type="SUPFAM" id="SSF51206">
    <property type="entry name" value="cAMP-binding domain-like"/>
    <property type="match status" value="4"/>
</dbReference>
<dbReference type="OrthoDB" id="421226at2759"/>
<dbReference type="STRING" id="645134.A0A0L0HQB2"/>
<evidence type="ECO:0000256" key="7">
    <source>
        <dbReference type="ARBA" id="ARBA00023286"/>
    </source>
</evidence>
<dbReference type="eggNOG" id="KOG0500">
    <property type="taxonomic scope" value="Eukaryota"/>
</dbReference>
<feature type="region of interest" description="Disordered" evidence="9">
    <location>
        <begin position="716"/>
        <end position="767"/>
    </location>
</feature>
<dbReference type="Proteomes" id="UP000053201">
    <property type="component" value="Unassembled WGS sequence"/>
</dbReference>
<evidence type="ECO:0000256" key="8">
    <source>
        <dbReference type="ARBA" id="ARBA00023303"/>
    </source>
</evidence>
<dbReference type="PANTHER" id="PTHR45638">
    <property type="entry name" value="CYCLIC NUCLEOTIDE-GATED CATION CHANNEL SUBUNIT A"/>
    <property type="match status" value="1"/>
</dbReference>
<evidence type="ECO:0000313" key="12">
    <source>
        <dbReference type="EMBL" id="KND03248.1"/>
    </source>
</evidence>
<keyword evidence="5" id="KW-0406">Ion transport</keyword>
<dbReference type="Pfam" id="PF00646">
    <property type="entry name" value="F-box"/>
    <property type="match status" value="1"/>
</dbReference>
<dbReference type="Pfam" id="PF25372">
    <property type="entry name" value="DUF7885"/>
    <property type="match status" value="1"/>
</dbReference>
<dbReference type="SUPFAM" id="SSF81383">
    <property type="entry name" value="F-box domain"/>
    <property type="match status" value="1"/>
</dbReference>
<accession>A0A0L0HQB2</accession>
<dbReference type="eggNOG" id="KOG1947">
    <property type="taxonomic scope" value="Eukaryota"/>
</dbReference>
<feature type="domain" description="F-box" evidence="11">
    <location>
        <begin position="850"/>
        <end position="896"/>
    </location>
</feature>
<dbReference type="InParanoid" id="A0A0L0HQB2"/>
<dbReference type="GO" id="GO:0016020">
    <property type="term" value="C:membrane"/>
    <property type="evidence" value="ECO:0007669"/>
    <property type="project" value="UniProtKB-SubCell"/>
</dbReference>
<dbReference type="PANTHER" id="PTHR45638:SF11">
    <property type="entry name" value="CYCLIC NUCLEOTIDE-GATED CATION CHANNEL SUBUNIT A"/>
    <property type="match status" value="1"/>
</dbReference>
<dbReference type="InterPro" id="IPR001810">
    <property type="entry name" value="F-box_dom"/>
</dbReference>
<dbReference type="InterPro" id="IPR018490">
    <property type="entry name" value="cNMP-bd_dom_sf"/>
</dbReference>
<feature type="region of interest" description="Disordered" evidence="9">
    <location>
        <begin position="804"/>
        <end position="831"/>
    </location>
</feature>
<dbReference type="RefSeq" id="XP_016611287.1">
    <property type="nucleotide sequence ID" value="XM_016750591.1"/>
</dbReference>
<dbReference type="InterPro" id="IPR032675">
    <property type="entry name" value="LRR_dom_sf"/>
</dbReference>
<dbReference type="InterPro" id="IPR006553">
    <property type="entry name" value="Leu-rich_rpt_Cys-con_subtyp"/>
</dbReference>
<protein>
    <recommendedName>
        <fullName evidence="14">Cyclic nucleotide-binding domain-containing protein</fullName>
    </recommendedName>
</protein>
<comment type="subcellular location">
    <subcellularLocation>
        <location evidence="1">Membrane</location>
        <topology evidence="1">Multi-pass membrane protein</topology>
    </subcellularLocation>
</comment>
<evidence type="ECO:0000256" key="3">
    <source>
        <dbReference type="ARBA" id="ARBA00022692"/>
    </source>
</evidence>
<feature type="domain" description="Cyclic nucleotide-binding" evidence="10">
    <location>
        <begin position="101"/>
        <end position="202"/>
    </location>
</feature>
<evidence type="ECO:0000259" key="11">
    <source>
        <dbReference type="PROSITE" id="PS50181"/>
    </source>
</evidence>
<reference evidence="12 13" key="1">
    <citation type="submission" date="2009-08" db="EMBL/GenBank/DDBJ databases">
        <title>The Genome Sequence of Spizellomyces punctatus strain DAOM BR117.</title>
        <authorList>
            <consortium name="The Broad Institute Genome Sequencing Platform"/>
            <person name="Russ C."/>
            <person name="Cuomo C."/>
            <person name="Shea T."/>
            <person name="Young S.K."/>
            <person name="Zeng Q."/>
            <person name="Koehrsen M."/>
            <person name="Haas B."/>
            <person name="Borodovsky M."/>
            <person name="Guigo R."/>
            <person name="Alvarado L."/>
            <person name="Berlin A."/>
            <person name="Bochicchio J."/>
            <person name="Borenstein D."/>
            <person name="Chapman S."/>
            <person name="Chen Z."/>
            <person name="Engels R."/>
            <person name="Freedman E."/>
            <person name="Gellesch M."/>
            <person name="Goldberg J."/>
            <person name="Griggs A."/>
            <person name="Gujja S."/>
            <person name="Heiman D."/>
            <person name="Hepburn T."/>
            <person name="Howarth C."/>
            <person name="Jen D."/>
            <person name="Larson L."/>
            <person name="Lewis B."/>
            <person name="Mehta T."/>
            <person name="Park D."/>
            <person name="Pearson M."/>
            <person name="Roberts A."/>
            <person name="Saif S."/>
            <person name="Shenoy N."/>
            <person name="Sisk P."/>
            <person name="Stolte C."/>
            <person name="Sykes S."/>
            <person name="Thomson T."/>
            <person name="Walk T."/>
            <person name="White J."/>
            <person name="Yandava C."/>
            <person name="Burger G."/>
            <person name="Gray M.W."/>
            <person name="Holland P.W.H."/>
            <person name="King N."/>
            <person name="Lang F.B.F."/>
            <person name="Roger A.J."/>
            <person name="Ruiz-Trillo I."/>
            <person name="Lander E."/>
            <person name="Nusbaum C."/>
        </authorList>
    </citation>
    <scope>NUCLEOTIDE SEQUENCE [LARGE SCALE GENOMIC DNA]</scope>
    <source>
        <strain evidence="12 13">DAOM BR117</strain>
    </source>
</reference>
<dbReference type="InterPro" id="IPR018488">
    <property type="entry name" value="cNMP-bd_CS"/>
</dbReference>
<dbReference type="GeneID" id="27685895"/>
<dbReference type="EMBL" id="KQ257452">
    <property type="protein sequence ID" value="KND03248.1"/>
    <property type="molecule type" value="Genomic_DNA"/>
</dbReference>
<evidence type="ECO:0000256" key="5">
    <source>
        <dbReference type="ARBA" id="ARBA00023065"/>
    </source>
</evidence>
<evidence type="ECO:0000256" key="2">
    <source>
        <dbReference type="ARBA" id="ARBA00022448"/>
    </source>
</evidence>
<dbReference type="Pfam" id="PF00027">
    <property type="entry name" value="cNMP_binding"/>
    <property type="match status" value="4"/>
</dbReference>
<keyword evidence="7" id="KW-1071">Ligand-gated ion channel</keyword>
<keyword evidence="8" id="KW-0407">Ion channel</keyword>
<evidence type="ECO:0000259" key="10">
    <source>
        <dbReference type="PROSITE" id="PS50042"/>
    </source>
</evidence>
<keyword evidence="13" id="KW-1185">Reference proteome</keyword>
<sequence length="1234" mass="140457">MKTPGLRKGHEPHARIQKQIHAEVLSLHTSLSPYALNPVVMSGCRSSPNVSILHHHAEQRECGTLPRSQSKESSPLQSVSSMDLSICKFLDEHILFKDLHDEDFLMTLANSMQTRVYYDNSYVIRQGEVGRALFFVFRGDIEVVSEDGETVINVMTEKSFFGEIGVLFSVPRTASCRARGRCVVLTLTRESLKMAIQRHPEVATSIRYIAEERFASYMKQRESSMLVEFGEELKLGMTQNDLKKIPAFRNCEVGFLHMLALSLCPLQYRHGDRIIRKDDIAREMYFVVRGTAEVFSEEDGQTFAEFHPGSFFGEVGIFFDVRRTASVRCTSNQMAVFKLAKNDLDTLLKQYPEVNQKIQEEATLRFKFNEEREKSKLNKRQAMQLELEVVRERLKNVPLFKDGSLAFFHELVLVLKLHVYPPGSVIIRKDEVARSMFFVMDGTVQVVSEDGKSIYAEMGANAFFGEVALFYEINRTATVRSKSQTTLYELSKDALTHVLGQHPTLRDAMQARAEENYRLFQKRTRAVNQLSESSLPEAYDIDATAARLKKVPIFQNCENGFLRTVALTTSVCARKAGELIVHKGEMSAEMFFIVHGKVQIISEDGSTVYDSVKEGGFFGEIGLLRGIPRTASVRVASKSCGMMILTAEALQKVFQQYPESYQNIVLEADKRFRLIEQRKLSTEGALHADVDTDTIQKKAREIWDTAVDSVKADIKEKAKTKARASDRDESQPQQLRGVRRFLRRGSKVANESLPVTNENESCPPGQADQSLLIEEQGNVPSGHEKTNDVPKTGRRWITKLFQGLKSSSSKRRERGAKVAPEGPSSRRGSDASYISGASTIVQCSLSTTEVQSIADLEERALRIIFSCLNPLERLKMRLMCKRWNELLRRPIQWTTLDFSPVFSTITHKTLTSFWELTGDHLTGLCLETCWRVTDRDLETLAALCPNIYYLSLSNSWRFTDKGLGYLTRNLTRVVEADLSYCGQLKGSGFARHKWSKLKRLDLSYCRSFGDEQLEKILSGTSEITHLQLRRCTKMTDLTMFHVVRYCRHIRYLDLSDCEKLTDRCLKWIGSTSFDLTTLILSFCKRLTNHGLRELRMGSQRLEHLDFSHCEHLTDDAIKSLTENISNLQYISLRFCRGITNRVASYLGESAPRLKSVDFTGCPEVTIVARDMLKSWIPGVHVVLDSPRPLPEIDRRATEVQIYEVFLSGPRDQMRKRESRRIRRAATPRPLSIVR</sequence>
<dbReference type="PROSITE" id="PS00889">
    <property type="entry name" value="CNMP_BINDING_2"/>
    <property type="match status" value="3"/>
</dbReference>
<dbReference type="SMART" id="SM00367">
    <property type="entry name" value="LRR_CC"/>
    <property type="match status" value="9"/>
</dbReference>
<feature type="compositionally biased region" description="Basic and acidic residues" evidence="9">
    <location>
        <begin position="716"/>
        <end position="730"/>
    </location>
</feature>
<dbReference type="AlphaFoldDB" id="A0A0L0HQB2"/>
<dbReference type="Gene3D" id="3.80.10.10">
    <property type="entry name" value="Ribonuclease Inhibitor"/>
    <property type="match status" value="2"/>
</dbReference>
<dbReference type="SUPFAM" id="SSF52047">
    <property type="entry name" value="RNI-like"/>
    <property type="match status" value="1"/>
</dbReference>
<dbReference type="InterPro" id="IPR036047">
    <property type="entry name" value="F-box-like_dom_sf"/>
</dbReference>
<gene>
    <name evidence="12" type="ORF">SPPG_02301</name>
</gene>
<dbReference type="InterPro" id="IPR057207">
    <property type="entry name" value="FBXL15_LRR"/>
</dbReference>
<feature type="domain" description="Cyclic nucleotide-binding" evidence="10">
    <location>
        <begin position="247"/>
        <end position="365"/>
    </location>
</feature>
<evidence type="ECO:0000256" key="1">
    <source>
        <dbReference type="ARBA" id="ARBA00004141"/>
    </source>
</evidence>
<evidence type="ECO:0000256" key="6">
    <source>
        <dbReference type="ARBA" id="ARBA00023136"/>
    </source>
</evidence>
<evidence type="ECO:0000256" key="9">
    <source>
        <dbReference type="SAM" id="MobiDB-lite"/>
    </source>
</evidence>
<feature type="region of interest" description="Disordered" evidence="9">
    <location>
        <begin position="1215"/>
        <end position="1234"/>
    </location>
</feature>
<proteinExistence type="predicted"/>
<keyword evidence="6" id="KW-0472">Membrane</keyword>
<feature type="compositionally biased region" description="Basic residues" evidence="9">
    <location>
        <begin position="737"/>
        <end position="746"/>
    </location>
</feature>
<evidence type="ECO:0000313" key="13">
    <source>
        <dbReference type="Proteomes" id="UP000053201"/>
    </source>
</evidence>
<dbReference type="Gene3D" id="2.60.120.10">
    <property type="entry name" value="Jelly Rolls"/>
    <property type="match status" value="4"/>
</dbReference>
<dbReference type="InterPro" id="IPR000595">
    <property type="entry name" value="cNMP-bd_dom"/>
</dbReference>
<dbReference type="VEuPathDB" id="FungiDB:SPPG_02301"/>
<feature type="domain" description="Cyclic nucleotide-binding" evidence="10">
    <location>
        <begin position="399"/>
        <end position="516"/>
    </location>
</feature>
<feature type="compositionally biased region" description="Basic residues" evidence="9">
    <location>
        <begin position="1216"/>
        <end position="1225"/>
    </location>
</feature>
<keyword evidence="4" id="KW-1133">Transmembrane helix</keyword>
<evidence type="ECO:0000256" key="4">
    <source>
        <dbReference type="ARBA" id="ARBA00022989"/>
    </source>
</evidence>
<dbReference type="CDD" id="cd00038">
    <property type="entry name" value="CAP_ED"/>
    <property type="match status" value="4"/>
</dbReference>
<dbReference type="InterPro" id="IPR014710">
    <property type="entry name" value="RmlC-like_jellyroll"/>
</dbReference>
<dbReference type="PROSITE" id="PS00888">
    <property type="entry name" value="CNMP_BINDING_1"/>
    <property type="match status" value="1"/>
</dbReference>
<name>A0A0L0HQB2_SPIPD</name>
<dbReference type="PROSITE" id="PS50181">
    <property type="entry name" value="FBOX"/>
    <property type="match status" value="1"/>
</dbReference>
<dbReference type="GO" id="GO:0005221">
    <property type="term" value="F:intracellularly cyclic nucleotide-activated monoatomic cation channel activity"/>
    <property type="evidence" value="ECO:0007669"/>
    <property type="project" value="InterPro"/>
</dbReference>
<dbReference type="SMART" id="SM00100">
    <property type="entry name" value="cNMP"/>
    <property type="match status" value="4"/>
</dbReference>
<dbReference type="InterPro" id="IPR050866">
    <property type="entry name" value="CNG_cation_channel"/>
</dbReference>
<evidence type="ECO:0008006" key="14">
    <source>
        <dbReference type="Google" id="ProtNLM"/>
    </source>
</evidence>
<keyword evidence="3" id="KW-0812">Transmembrane</keyword>